<dbReference type="RefSeq" id="WP_112443053.1">
    <property type="nucleotide sequence ID" value="NZ_CP030074.1"/>
</dbReference>
<organism evidence="1 2">
    <name type="scientific">Streptomyces cadmiisoli</name>
    <dbReference type="NCBI Taxonomy" id="2184053"/>
    <lineage>
        <taxon>Bacteria</taxon>
        <taxon>Bacillati</taxon>
        <taxon>Actinomycetota</taxon>
        <taxon>Actinomycetes</taxon>
        <taxon>Kitasatosporales</taxon>
        <taxon>Streptomycetaceae</taxon>
        <taxon>Streptomyces</taxon>
        <taxon>Streptomyces aurantiacus group</taxon>
    </lineage>
</organism>
<protein>
    <submittedName>
        <fullName evidence="1">Uncharacterized protein</fullName>
    </submittedName>
</protein>
<accession>A0A2Z4JDT0</accession>
<evidence type="ECO:0000313" key="2">
    <source>
        <dbReference type="Proteomes" id="UP000249616"/>
    </source>
</evidence>
<keyword evidence="2" id="KW-1185">Reference proteome</keyword>
<gene>
    <name evidence="1" type="ORF">DN051_42125</name>
</gene>
<reference evidence="2" key="1">
    <citation type="submission" date="2018-06" db="EMBL/GenBank/DDBJ databases">
        <authorList>
            <person name="Li K."/>
        </authorList>
    </citation>
    <scope>NUCLEOTIDE SEQUENCE [LARGE SCALE GENOMIC DNA]</scope>
    <source>
        <strain evidence="2">ZFG47</strain>
        <plasmid evidence="2">unnamed1</plasmid>
    </source>
</reference>
<name>A0A2Z4JDT0_9ACTN</name>
<keyword evidence="1" id="KW-0614">Plasmid</keyword>
<dbReference type="Proteomes" id="UP000249616">
    <property type="component" value="Plasmid unnamed1"/>
</dbReference>
<evidence type="ECO:0000313" key="1">
    <source>
        <dbReference type="EMBL" id="AWW43201.1"/>
    </source>
</evidence>
<dbReference type="KEGG" id="scad:DN051_42125"/>
<proteinExistence type="predicted"/>
<dbReference type="SUPFAM" id="SSF50969">
    <property type="entry name" value="YVTN repeat-like/Quinoprotein amine dehydrogenase"/>
    <property type="match status" value="1"/>
</dbReference>
<dbReference type="AlphaFoldDB" id="A0A2Z4JDT0"/>
<dbReference type="InterPro" id="IPR011044">
    <property type="entry name" value="Quino_amine_DH_bsu"/>
</dbReference>
<dbReference type="EMBL" id="CP030074">
    <property type="protein sequence ID" value="AWW43201.1"/>
    <property type="molecule type" value="Genomic_DNA"/>
</dbReference>
<geneLocation type="plasmid" evidence="1 2">
    <name>unnamed1</name>
</geneLocation>
<sequence length="166" mass="17417">MTDIVLLNARADATTETIAKDASVVAASGKVVVWRGDACRKGSCTHVYDVEKRKSTRTPSCEGGDPVGVGSLDPSGRWYAGDLRTGGLAILDLDQGTCRVVENVSAPDSGDLEQTFAAAWSGPSLMLLDQRSGTLTVVNAADGKLEERAEPLPVVNQAQIWGTATN</sequence>